<dbReference type="EC" id="5.4.99.5" evidence="1"/>
<dbReference type="InterPro" id="IPR002701">
    <property type="entry name" value="CM_II_prokaryot"/>
</dbReference>
<accession>A0ABQ1FHQ9</accession>
<dbReference type="RefSeq" id="WP_188642714.1">
    <property type="nucleotide sequence ID" value="NZ_BMID01000001.1"/>
</dbReference>
<evidence type="ECO:0000259" key="2">
    <source>
        <dbReference type="PROSITE" id="PS51168"/>
    </source>
</evidence>
<comment type="caution">
    <text evidence="3">The sequence shown here is derived from an EMBL/GenBank/DDBJ whole genome shotgun (WGS) entry which is preliminary data.</text>
</comment>
<feature type="domain" description="Chorismate mutase" evidence="2">
    <location>
        <begin position="5"/>
        <end position="94"/>
    </location>
</feature>
<dbReference type="SUPFAM" id="SSF48600">
    <property type="entry name" value="Chorismate mutase II"/>
    <property type="match status" value="1"/>
</dbReference>
<evidence type="ECO:0000256" key="1">
    <source>
        <dbReference type="ARBA" id="ARBA00012404"/>
    </source>
</evidence>
<dbReference type="EMBL" id="BMID01000001">
    <property type="protein sequence ID" value="GGA10869.1"/>
    <property type="molecule type" value="Genomic_DNA"/>
</dbReference>
<reference evidence="4" key="1">
    <citation type="journal article" date="2019" name="Int. J. Syst. Evol. Microbiol.">
        <title>The Global Catalogue of Microorganisms (GCM) 10K type strain sequencing project: providing services to taxonomists for standard genome sequencing and annotation.</title>
        <authorList>
            <consortium name="The Broad Institute Genomics Platform"/>
            <consortium name="The Broad Institute Genome Sequencing Center for Infectious Disease"/>
            <person name="Wu L."/>
            <person name="Ma J."/>
        </authorList>
    </citation>
    <scope>NUCLEOTIDE SEQUENCE [LARGE SCALE GENOMIC DNA]</scope>
    <source>
        <strain evidence="4">CGMCC 1.15297</strain>
    </source>
</reference>
<organism evidence="3 4">
    <name type="scientific">Blastomonas marina</name>
    <dbReference type="NCBI Taxonomy" id="1867408"/>
    <lineage>
        <taxon>Bacteria</taxon>
        <taxon>Pseudomonadati</taxon>
        <taxon>Pseudomonadota</taxon>
        <taxon>Alphaproteobacteria</taxon>
        <taxon>Sphingomonadales</taxon>
        <taxon>Sphingomonadaceae</taxon>
        <taxon>Blastomonas</taxon>
    </lineage>
</organism>
<dbReference type="Gene3D" id="1.20.59.10">
    <property type="entry name" value="Chorismate mutase"/>
    <property type="match status" value="1"/>
</dbReference>
<gene>
    <name evidence="3" type="ORF">GCM10010923_21810</name>
</gene>
<dbReference type="InterPro" id="IPR036979">
    <property type="entry name" value="CM_dom_sf"/>
</dbReference>
<evidence type="ECO:0000313" key="3">
    <source>
        <dbReference type="EMBL" id="GGA10869.1"/>
    </source>
</evidence>
<dbReference type="PROSITE" id="PS51168">
    <property type="entry name" value="CHORISMATE_MUT_2"/>
    <property type="match status" value="1"/>
</dbReference>
<dbReference type="SMART" id="SM00830">
    <property type="entry name" value="CM_2"/>
    <property type="match status" value="1"/>
</dbReference>
<name>A0ABQ1FHQ9_9SPHN</name>
<protein>
    <recommendedName>
        <fullName evidence="1">chorismate mutase</fullName>
        <ecNumber evidence="1">5.4.99.5</ecNumber>
    </recommendedName>
</protein>
<dbReference type="InterPro" id="IPR036263">
    <property type="entry name" value="Chorismate_II_sf"/>
</dbReference>
<proteinExistence type="predicted"/>
<keyword evidence="4" id="KW-1185">Reference proteome</keyword>
<sequence>MSRHTQNPPALEALRSEIDALDDQILALIERRVAVARKVAHAKDPAQSVALVRPDREEQVIDRLSALSTMPKGSLATVWRELMALSLQAQRRTDIVIHAPTDPSGTTARSAARFGAAAPIVAVDSVEAALARARAGSAVAVIELSRSDPWWLALDRDDGLAVIEQLRGPGDKPSALALARVSDVYLARARRWEVLADSEFETRLRYGETLFPLACSHAKVLCIVEDVAVQLKGAA</sequence>
<evidence type="ECO:0000313" key="4">
    <source>
        <dbReference type="Proteomes" id="UP000603317"/>
    </source>
</evidence>
<dbReference type="Pfam" id="PF01817">
    <property type="entry name" value="CM_2"/>
    <property type="match status" value="1"/>
</dbReference>
<dbReference type="Proteomes" id="UP000603317">
    <property type="component" value="Unassembled WGS sequence"/>
</dbReference>